<keyword evidence="1" id="KW-0732">Signal</keyword>
<dbReference type="PROSITE" id="PS50280">
    <property type="entry name" value="SET"/>
    <property type="match status" value="1"/>
</dbReference>
<dbReference type="InterPro" id="IPR046341">
    <property type="entry name" value="SET_dom_sf"/>
</dbReference>
<reference evidence="3" key="1">
    <citation type="submission" date="2022-08" db="UniProtKB">
        <authorList>
            <consortium name="EnsemblMetazoa"/>
        </authorList>
    </citation>
    <scope>IDENTIFICATION</scope>
    <source>
        <strain evidence="3">05x7-T-G4-1.051#20</strain>
    </source>
</reference>
<dbReference type="InterPro" id="IPR016186">
    <property type="entry name" value="C-type_lectin-like/link_sf"/>
</dbReference>
<dbReference type="EnsemblMetazoa" id="G7297.1">
    <property type="protein sequence ID" value="G7297.1:cds"/>
    <property type="gene ID" value="G7297"/>
</dbReference>
<dbReference type="Gene3D" id="2.170.270.10">
    <property type="entry name" value="SET domain"/>
    <property type="match status" value="1"/>
</dbReference>
<organism evidence="3 4">
    <name type="scientific">Magallana gigas</name>
    <name type="common">Pacific oyster</name>
    <name type="synonym">Crassostrea gigas</name>
    <dbReference type="NCBI Taxonomy" id="29159"/>
    <lineage>
        <taxon>Eukaryota</taxon>
        <taxon>Metazoa</taxon>
        <taxon>Spiralia</taxon>
        <taxon>Lophotrochozoa</taxon>
        <taxon>Mollusca</taxon>
        <taxon>Bivalvia</taxon>
        <taxon>Autobranchia</taxon>
        <taxon>Pteriomorphia</taxon>
        <taxon>Ostreida</taxon>
        <taxon>Ostreoidea</taxon>
        <taxon>Ostreidae</taxon>
        <taxon>Magallana</taxon>
    </lineage>
</organism>
<dbReference type="EnsemblMetazoa" id="G7297.2">
    <property type="protein sequence ID" value="G7297.2:cds"/>
    <property type="gene ID" value="G7297"/>
</dbReference>
<dbReference type="InterPro" id="IPR016187">
    <property type="entry name" value="CTDL_fold"/>
</dbReference>
<dbReference type="SUPFAM" id="SSF56436">
    <property type="entry name" value="C-type lectin-like"/>
    <property type="match status" value="2"/>
</dbReference>
<dbReference type="SUPFAM" id="SSF82199">
    <property type="entry name" value="SET domain"/>
    <property type="match status" value="1"/>
</dbReference>
<dbReference type="Pfam" id="PF21549">
    <property type="entry name" value="PRDM2_PR"/>
    <property type="match status" value="1"/>
</dbReference>
<protein>
    <recommendedName>
        <fullName evidence="2">SET domain-containing protein</fullName>
    </recommendedName>
</protein>
<keyword evidence="4" id="KW-1185">Reference proteome</keyword>
<name>A0A8W8NQ40_MAGGI</name>
<feature type="signal peptide" evidence="1">
    <location>
        <begin position="1"/>
        <end position="17"/>
    </location>
</feature>
<evidence type="ECO:0000259" key="2">
    <source>
        <dbReference type="PROSITE" id="PS50280"/>
    </source>
</evidence>
<evidence type="ECO:0000256" key="1">
    <source>
        <dbReference type="SAM" id="SignalP"/>
    </source>
</evidence>
<dbReference type="OMA" id="WLNCAGN"/>
<accession>A0A8W8NQ40</accession>
<evidence type="ECO:0000313" key="3">
    <source>
        <dbReference type="EnsemblMetazoa" id="G7297.2:cds"/>
    </source>
</evidence>
<dbReference type="SMART" id="SM00317">
    <property type="entry name" value="SET"/>
    <property type="match status" value="1"/>
</dbReference>
<feature type="chain" id="PRO_5042432170" description="SET domain-containing protein" evidence="1">
    <location>
        <begin position="18"/>
        <end position="402"/>
    </location>
</feature>
<dbReference type="AlphaFoldDB" id="A0A8W8NQ40"/>
<dbReference type="Proteomes" id="UP000005408">
    <property type="component" value="Unassembled WGS sequence"/>
</dbReference>
<dbReference type="Gene3D" id="3.10.100.10">
    <property type="entry name" value="Mannose-Binding Protein A, subunit A"/>
    <property type="match status" value="1"/>
</dbReference>
<dbReference type="OrthoDB" id="9439254at2759"/>
<proteinExistence type="predicted"/>
<evidence type="ECO:0000313" key="4">
    <source>
        <dbReference type="Proteomes" id="UP000005408"/>
    </source>
</evidence>
<sequence length="402" mass="45768">MQLLYLVIFVFIDLASAGCRDGFVRVKDWCFSFNLRPTGLQETTNQCESQGAGLVTLDSAEKERALTQFIEDMRFFGIQQDRSDLQRSLQELVNTDNDAARFCEDFQKYGEKSKSYTFIKNAKIPLHFDPEERANLTTPEGFRIELSTIPGAGFGGFTERFVPKHTILGSYEGLTHLHHREDDLYSWQVEKVDSEGVYMIDAGSPAHSNWLRWLNCAGNVEQENVVAVACAGLILYMTTRDIEPGSEMFVWYGDGYGDYLKINRVHPESDLQGIFNIRASILSFDEDDRTVYSDGTPVTFTNWVPEAASDFVDNEFGLVLTYNGSNWKWFPEKDYRYFTGPEGLHLPYVCEDKTTYNEDGVIDPEYTEEDEDSVTERFPEKVVPPLPGQGLLQPDVVCDHIV</sequence>
<dbReference type="InterPro" id="IPR001214">
    <property type="entry name" value="SET_dom"/>
</dbReference>
<feature type="domain" description="SET" evidence="2">
    <location>
        <begin position="142"/>
        <end position="253"/>
    </location>
</feature>